<comment type="caution">
    <text evidence="1">The sequence shown here is derived from an EMBL/GenBank/DDBJ whole genome shotgun (WGS) entry which is preliminary data.</text>
</comment>
<evidence type="ECO:0000313" key="1">
    <source>
        <dbReference type="EMBL" id="KAK2864038.1"/>
    </source>
</evidence>
<organism evidence="1 2">
    <name type="scientific">Tachysurus vachellii</name>
    <name type="common">Darkbarbel catfish</name>
    <name type="synonym">Pelteobagrus vachellii</name>
    <dbReference type="NCBI Taxonomy" id="175792"/>
    <lineage>
        <taxon>Eukaryota</taxon>
        <taxon>Metazoa</taxon>
        <taxon>Chordata</taxon>
        <taxon>Craniata</taxon>
        <taxon>Vertebrata</taxon>
        <taxon>Euteleostomi</taxon>
        <taxon>Actinopterygii</taxon>
        <taxon>Neopterygii</taxon>
        <taxon>Teleostei</taxon>
        <taxon>Ostariophysi</taxon>
        <taxon>Siluriformes</taxon>
        <taxon>Bagridae</taxon>
        <taxon>Tachysurus</taxon>
    </lineage>
</organism>
<accession>A0AA88NSE5</accession>
<dbReference type="AlphaFoldDB" id="A0AA88NSE5"/>
<dbReference type="EMBL" id="JAVHJS010000003">
    <property type="protein sequence ID" value="KAK2864038.1"/>
    <property type="molecule type" value="Genomic_DNA"/>
</dbReference>
<proteinExistence type="predicted"/>
<name>A0AA88NSE5_TACVA</name>
<sequence>MTSMDPLVPPKLETIVNVAFKKAADRMPGCTISNKFAVVHLDEDTGLLHLESGDDTASPSSELAGTVP</sequence>
<evidence type="ECO:0000313" key="2">
    <source>
        <dbReference type="Proteomes" id="UP001187315"/>
    </source>
</evidence>
<protein>
    <submittedName>
        <fullName evidence="1">Uncharacterized protein</fullName>
    </submittedName>
</protein>
<dbReference type="Proteomes" id="UP001187315">
    <property type="component" value="Unassembled WGS sequence"/>
</dbReference>
<gene>
    <name evidence="1" type="ORF">Q7C36_003192</name>
</gene>
<reference evidence="1" key="1">
    <citation type="submission" date="2023-08" db="EMBL/GenBank/DDBJ databases">
        <title>Pelteobagrus vachellii genome.</title>
        <authorList>
            <person name="Liu H."/>
        </authorList>
    </citation>
    <scope>NUCLEOTIDE SEQUENCE</scope>
    <source>
        <strain evidence="1">PRFRI_2022a</strain>
        <tissue evidence="1">Muscle</tissue>
    </source>
</reference>
<keyword evidence="2" id="KW-1185">Reference proteome</keyword>